<dbReference type="CTD" id="36374638"/>
<sequence>MAPPSDRGEVSNYNDNVDTLVDEELLFDVNKGNIIIGPLAGTDIVDYVRMENYNDITNYEDSYIAINYLYIALNVSLLLLIFTTLVIIINSMCTLKLLKRKMKRRIEKSKNGNNKENYKDEKYKEIENDLINLKKCLHKRRKIFLRKSLKGKSLENRQNIIEMDEKKMAEIIHTLAKKPKQDEGYFIPKEAKGNDIIMIGEDENILILDKNNNLRKK</sequence>
<name>A0A090MUK7_STRRB</name>
<feature type="transmembrane region" description="Helical" evidence="1">
    <location>
        <begin position="68"/>
        <end position="98"/>
    </location>
</feature>
<dbReference type="AlphaFoldDB" id="A0A090MUK7"/>
<keyword evidence="1" id="KW-1133">Transmembrane helix</keyword>
<evidence type="ECO:0000313" key="4">
    <source>
        <dbReference type="WBParaSite" id="SRAE_1000054600.1"/>
    </source>
</evidence>
<evidence type="ECO:0000313" key="2">
    <source>
        <dbReference type="EMBL" id="CEF62273.1"/>
    </source>
</evidence>
<dbReference type="GeneID" id="36374638"/>
<reference evidence="4" key="2">
    <citation type="submission" date="2020-12" db="UniProtKB">
        <authorList>
            <consortium name="WormBaseParasite"/>
        </authorList>
    </citation>
    <scope>IDENTIFICATION</scope>
</reference>
<reference evidence="2 3" key="1">
    <citation type="submission" date="2014-09" db="EMBL/GenBank/DDBJ databases">
        <authorList>
            <person name="Martin A.A."/>
        </authorList>
    </citation>
    <scope>NUCLEOTIDE SEQUENCE</scope>
    <source>
        <strain evidence="3">ED321</strain>
        <strain evidence="2">ED321 Heterogonic</strain>
    </source>
</reference>
<dbReference type="WormBase" id="SRAE_1000054600">
    <property type="protein sequence ID" value="SRP02128"/>
    <property type="gene ID" value="WBGene00257143"/>
</dbReference>
<keyword evidence="1" id="KW-0812">Transmembrane</keyword>
<evidence type="ECO:0000256" key="1">
    <source>
        <dbReference type="SAM" id="Phobius"/>
    </source>
</evidence>
<organism evidence="2">
    <name type="scientific">Strongyloides ratti</name>
    <name type="common">Parasitic roundworm</name>
    <dbReference type="NCBI Taxonomy" id="34506"/>
    <lineage>
        <taxon>Eukaryota</taxon>
        <taxon>Metazoa</taxon>
        <taxon>Ecdysozoa</taxon>
        <taxon>Nematoda</taxon>
        <taxon>Chromadorea</taxon>
        <taxon>Rhabditida</taxon>
        <taxon>Tylenchina</taxon>
        <taxon>Panagrolaimomorpha</taxon>
        <taxon>Strongyloidoidea</taxon>
        <taxon>Strongyloididae</taxon>
        <taxon>Strongyloides</taxon>
    </lineage>
</organism>
<proteinExistence type="predicted"/>
<keyword evidence="1" id="KW-0472">Membrane</keyword>
<keyword evidence="3" id="KW-1185">Reference proteome</keyword>
<dbReference type="WBParaSite" id="SRAE_1000054600.1">
    <property type="protein sequence ID" value="SRAE_1000054600.1"/>
    <property type="gene ID" value="WBGene00257143"/>
</dbReference>
<evidence type="ECO:0000313" key="5">
    <source>
        <dbReference type="WormBase" id="SRAE_1000054600"/>
    </source>
</evidence>
<dbReference type="Proteomes" id="UP000035682">
    <property type="component" value="Unplaced"/>
</dbReference>
<dbReference type="EMBL" id="LN609528">
    <property type="protein sequence ID" value="CEF62273.1"/>
    <property type="molecule type" value="Genomic_DNA"/>
</dbReference>
<evidence type="ECO:0000313" key="3">
    <source>
        <dbReference type="Proteomes" id="UP000035682"/>
    </source>
</evidence>
<gene>
    <name evidence="2 4 5" type="ORF">SRAE_1000054600</name>
</gene>
<protein>
    <submittedName>
        <fullName evidence="2 4">Uncharacterized protein</fullName>
    </submittedName>
</protein>
<accession>A0A090MUK7</accession>
<dbReference type="RefSeq" id="XP_024501475.1">
    <property type="nucleotide sequence ID" value="XM_024647393.1"/>
</dbReference>